<gene>
    <name evidence="2" type="ORF">GCM10009754_44710</name>
</gene>
<evidence type="ECO:0000256" key="1">
    <source>
        <dbReference type="SAM" id="MobiDB-lite"/>
    </source>
</evidence>
<evidence type="ECO:0000313" key="2">
    <source>
        <dbReference type="EMBL" id="GAA1967189.1"/>
    </source>
</evidence>
<dbReference type="RefSeq" id="WP_344421919.1">
    <property type="nucleotide sequence ID" value="NZ_BAAANN010000017.1"/>
</dbReference>
<reference evidence="3" key="1">
    <citation type="journal article" date="2019" name="Int. J. Syst. Evol. Microbiol.">
        <title>The Global Catalogue of Microorganisms (GCM) 10K type strain sequencing project: providing services to taxonomists for standard genome sequencing and annotation.</title>
        <authorList>
            <consortium name="The Broad Institute Genomics Platform"/>
            <consortium name="The Broad Institute Genome Sequencing Center for Infectious Disease"/>
            <person name="Wu L."/>
            <person name="Ma J."/>
        </authorList>
    </citation>
    <scope>NUCLEOTIDE SEQUENCE [LARGE SCALE GENOMIC DNA]</scope>
    <source>
        <strain evidence="3">JCM 14545</strain>
    </source>
</reference>
<name>A0ABP5CQ44_9PSEU</name>
<accession>A0ABP5CQ44</accession>
<feature type="region of interest" description="Disordered" evidence="1">
    <location>
        <begin position="1"/>
        <end position="52"/>
    </location>
</feature>
<sequence length="222" mass="23644">MTRNDSSEESSLGGLAGETVEAIQHMADSRAAKKAEKAAGKDEKKAVKQAKKDAVKAVKKARKKGEPGGEIVVTAEREESRFTPKKARNAIAVAKVVGPAVIPVLAPFAVRAAGAAREAYDRYQARKLGISVDELGEYSGRGAGLHARIAGLAEGFVDLHKSEKAGDEDKKFAARGRGTLEQLTATVRAAERMPGTRRKAAHRAVSAELDQLETQLLHRLGV</sequence>
<dbReference type="Pfam" id="PF20079">
    <property type="entry name" value="DUF6474"/>
    <property type="match status" value="1"/>
</dbReference>
<protein>
    <submittedName>
        <fullName evidence="2">Uncharacterized protein</fullName>
    </submittedName>
</protein>
<dbReference type="Proteomes" id="UP001501116">
    <property type="component" value="Unassembled WGS sequence"/>
</dbReference>
<dbReference type="InterPro" id="IPR045522">
    <property type="entry name" value="DUF6474"/>
</dbReference>
<feature type="compositionally biased region" description="Basic and acidic residues" evidence="1">
    <location>
        <begin position="27"/>
        <end position="52"/>
    </location>
</feature>
<comment type="caution">
    <text evidence="2">The sequence shown here is derived from an EMBL/GenBank/DDBJ whole genome shotgun (WGS) entry which is preliminary data.</text>
</comment>
<dbReference type="EMBL" id="BAAANN010000017">
    <property type="protein sequence ID" value="GAA1967189.1"/>
    <property type="molecule type" value="Genomic_DNA"/>
</dbReference>
<organism evidence="2 3">
    <name type="scientific">Amycolatopsis minnesotensis</name>
    <dbReference type="NCBI Taxonomy" id="337894"/>
    <lineage>
        <taxon>Bacteria</taxon>
        <taxon>Bacillati</taxon>
        <taxon>Actinomycetota</taxon>
        <taxon>Actinomycetes</taxon>
        <taxon>Pseudonocardiales</taxon>
        <taxon>Pseudonocardiaceae</taxon>
        <taxon>Amycolatopsis</taxon>
    </lineage>
</organism>
<keyword evidence="3" id="KW-1185">Reference proteome</keyword>
<proteinExistence type="predicted"/>
<evidence type="ECO:0000313" key="3">
    <source>
        <dbReference type="Proteomes" id="UP001501116"/>
    </source>
</evidence>